<proteinExistence type="predicted"/>
<evidence type="ECO:0000259" key="6">
    <source>
        <dbReference type="PROSITE" id="PS50198"/>
    </source>
</evidence>
<dbReference type="EC" id="5.2.1.8" evidence="5"/>
<dbReference type="InterPro" id="IPR000297">
    <property type="entry name" value="PPIase_PpiC"/>
</dbReference>
<evidence type="ECO:0000313" key="8">
    <source>
        <dbReference type="Proteomes" id="UP000005018"/>
    </source>
</evidence>
<evidence type="ECO:0000256" key="1">
    <source>
        <dbReference type="ARBA" id="ARBA00000971"/>
    </source>
</evidence>
<dbReference type="Gene3D" id="3.10.50.40">
    <property type="match status" value="1"/>
</dbReference>
<reference evidence="7 8" key="1">
    <citation type="journal article" date="2012" name="PLoS ONE">
        <title>Sequence and analysis of the genome of the pathogenic yeast Candida orthopsilosis.</title>
        <authorList>
            <person name="Riccombeni A."/>
            <person name="Vidanes G."/>
            <person name="Proux-Wera E."/>
            <person name="Wolfe K.H."/>
            <person name="Butler G."/>
        </authorList>
    </citation>
    <scope>NUCLEOTIDE SEQUENCE [LARGE SCALE GENOMIC DNA]</scope>
    <source>
        <strain evidence="7 8">Co 90-125</strain>
    </source>
</reference>
<keyword evidence="8" id="KW-1185">Reference proteome</keyword>
<sequence>MQIVTELKERLDYCGHWSNTFHVYTLNQATKESSWDPPYGTDSVLLSEYLKKFKENGRKPVINKDGKIRASHILTKHKQSRNPKSWKNPEITISREQAIDETREKLAKVLNGEASFSEMAETESDCSSHGRNGDLGYFGRREMQPPFELAAFNLHIGEISELVETDSGIHIIQRTG</sequence>
<dbReference type="GeneID" id="14538487"/>
<accession>H8X011</accession>
<dbReference type="Gene3D" id="2.20.70.10">
    <property type="match status" value="1"/>
</dbReference>
<gene>
    <name evidence="7" type="ORF">CORT_0B06470</name>
</gene>
<keyword evidence="2 4" id="KW-0697">Rotamase</keyword>
<evidence type="ECO:0000256" key="4">
    <source>
        <dbReference type="PROSITE-ProRule" id="PRU00278"/>
    </source>
</evidence>
<dbReference type="RefSeq" id="XP_003867793.1">
    <property type="nucleotide sequence ID" value="XM_003867745.1"/>
</dbReference>
<dbReference type="AlphaFoldDB" id="H8X011"/>
<dbReference type="SUPFAM" id="SSF54534">
    <property type="entry name" value="FKBP-like"/>
    <property type="match status" value="1"/>
</dbReference>
<dbReference type="Proteomes" id="UP000005018">
    <property type="component" value="Chromosome 2"/>
</dbReference>
<dbReference type="FunFam" id="3.10.50.40:FF:000010">
    <property type="entry name" value="Peptidyl-prolyl cis-trans isomerase Pin1"/>
    <property type="match status" value="1"/>
</dbReference>
<dbReference type="PROSITE" id="PS50198">
    <property type="entry name" value="PPIC_PPIASE_2"/>
    <property type="match status" value="1"/>
</dbReference>
<protein>
    <recommendedName>
        <fullName evidence="5">Peptidyl-prolyl cis-trans isomerase</fullName>
        <ecNumber evidence="5">5.2.1.8</ecNumber>
    </recommendedName>
</protein>
<evidence type="ECO:0000256" key="5">
    <source>
        <dbReference type="RuleBase" id="RU363014"/>
    </source>
</evidence>
<dbReference type="GO" id="GO:0005634">
    <property type="term" value="C:nucleus"/>
    <property type="evidence" value="ECO:0007669"/>
    <property type="project" value="TreeGrafter"/>
</dbReference>
<dbReference type="GO" id="GO:0003755">
    <property type="term" value="F:peptidyl-prolyl cis-trans isomerase activity"/>
    <property type="evidence" value="ECO:0007669"/>
    <property type="project" value="UniProtKB-UniRule"/>
</dbReference>
<dbReference type="PANTHER" id="PTHR10657">
    <property type="entry name" value="PEPTIDYL-PROLYL CIS-TRANS ISOMERASE"/>
    <property type="match status" value="1"/>
</dbReference>
<name>H8X011_CANO9</name>
<dbReference type="GO" id="GO:0005829">
    <property type="term" value="C:cytosol"/>
    <property type="evidence" value="ECO:0007669"/>
    <property type="project" value="TreeGrafter"/>
</dbReference>
<evidence type="ECO:0000256" key="2">
    <source>
        <dbReference type="ARBA" id="ARBA00023110"/>
    </source>
</evidence>
<dbReference type="PANTHER" id="PTHR10657:SF4">
    <property type="entry name" value="PEPTIDYL-PROLYL CIS-TRANS ISOMERASE-RELATED"/>
    <property type="match status" value="1"/>
</dbReference>
<dbReference type="KEGG" id="cot:CORT_0B06470"/>
<evidence type="ECO:0000313" key="7">
    <source>
        <dbReference type="EMBL" id="CCG22356.1"/>
    </source>
</evidence>
<dbReference type="OrthoDB" id="2530521at2759"/>
<dbReference type="InterPro" id="IPR046357">
    <property type="entry name" value="PPIase_dom_sf"/>
</dbReference>
<dbReference type="HOGENOM" id="CLU_090028_0_1_1"/>
<evidence type="ECO:0000256" key="3">
    <source>
        <dbReference type="ARBA" id="ARBA00023235"/>
    </source>
</evidence>
<keyword evidence="3 4" id="KW-0413">Isomerase</keyword>
<feature type="domain" description="PpiC" evidence="6">
    <location>
        <begin position="65"/>
        <end position="176"/>
    </location>
</feature>
<dbReference type="EMBL" id="HE681720">
    <property type="protein sequence ID" value="CCG22356.1"/>
    <property type="molecule type" value="Genomic_DNA"/>
</dbReference>
<dbReference type="eggNOG" id="KOG3259">
    <property type="taxonomic scope" value="Eukaryota"/>
</dbReference>
<organism evidence="7 8">
    <name type="scientific">Candida orthopsilosis (strain 90-125)</name>
    <name type="common">Yeast</name>
    <dbReference type="NCBI Taxonomy" id="1136231"/>
    <lineage>
        <taxon>Eukaryota</taxon>
        <taxon>Fungi</taxon>
        <taxon>Dikarya</taxon>
        <taxon>Ascomycota</taxon>
        <taxon>Saccharomycotina</taxon>
        <taxon>Pichiomycetes</taxon>
        <taxon>Debaryomycetaceae</taxon>
        <taxon>Candida/Lodderomyces clade</taxon>
        <taxon>Candida</taxon>
    </lineage>
</organism>
<comment type="catalytic activity">
    <reaction evidence="1 5">
        <text>[protein]-peptidylproline (omega=180) = [protein]-peptidylproline (omega=0)</text>
        <dbReference type="Rhea" id="RHEA:16237"/>
        <dbReference type="Rhea" id="RHEA-COMP:10747"/>
        <dbReference type="Rhea" id="RHEA-COMP:10748"/>
        <dbReference type="ChEBI" id="CHEBI:83833"/>
        <dbReference type="ChEBI" id="CHEBI:83834"/>
        <dbReference type="EC" id="5.2.1.8"/>
    </reaction>
</comment>
<dbReference type="Pfam" id="PF00639">
    <property type="entry name" value="Rotamase"/>
    <property type="match status" value="1"/>
</dbReference>
<dbReference type="InterPro" id="IPR051370">
    <property type="entry name" value="PPIase_Pin1"/>
</dbReference>